<keyword evidence="2" id="KW-1185">Reference proteome</keyword>
<dbReference type="SUPFAM" id="SSF49478">
    <property type="entry name" value="Cna protein B-type domain"/>
    <property type="match status" value="1"/>
</dbReference>
<comment type="caution">
    <text evidence="1">The sequence shown here is derived from an EMBL/GenBank/DDBJ whole genome shotgun (WGS) entry which is preliminary data.</text>
</comment>
<organism evidence="1 2">
    <name type="scientific">Gaopeijia maritima</name>
    <dbReference type="NCBI Taxonomy" id="3119007"/>
    <lineage>
        <taxon>Bacteria</taxon>
        <taxon>Pseudomonadati</taxon>
        <taxon>Gemmatimonadota</taxon>
        <taxon>Longimicrobiia</taxon>
        <taxon>Gaopeijiales</taxon>
        <taxon>Gaopeijiaceae</taxon>
        <taxon>Gaopeijia</taxon>
    </lineage>
</organism>
<reference evidence="1 2" key="1">
    <citation type="submission" date="2024-02" db="EMBL/GenBank/DDBJ databases">
        <title>A novel Gemmatimonadota bacterium.</title>
        <authorList>
            <person name="Du Z.-J."/>
            <person name="Ye Y.-Q."/>
        </authorList>
    </citation>
    <scope>NUCLEOTIDE SEQUENCE [LARGE SCALE GENOMIC DNA]</scope>
    <source>
        <strain evidence="1 2">DH-20</strain>
    </source>
</reference>
<dbReference type="Gene3D" id="2.60.40.1120">
    <property type="entry name" value="Carboxypeptidase-like, regulatory domain"/>
    <property type="match status" value="1"/>
</dbReference>
<dbReference type="InterPro" id="IPR037066">
    <property type="entry name" value="Plug_dom_sf"/>
</dbReference>
<dbReference type="RefSeq" id="WP_405275292.1">
    <property type="nucleotide sequence ID" value="NZ_JBBHLI010000002.1"/>
</dbReference>
<evidence type="ECO:0000313" key="2">
    <source>
        <dbReference type="Proteomes" id="UP001484239"/>
    </source>
</evidence>
<dbReference type="Gene3D" id="2.170.130.10">
    <property type="entry name" value="TonB-dependent receptor, plug domain"/>
    <property type="match status" value="1"/>
</dbReference>
<dbReference type="EMBL" id="JBBHLI010000002">
    <property type="protein sequence ID" value="MEK9500240.1"/>
    <property type="molecule type" value="Genomic_DNA"/>
</dbReference>
<accession>A0ABU9E9G3</accession>
<evidence type="ECO:0000313" key="1">
    <source>
        <dbReference type="EMBL" id="MEK9500240.1"/>
    </source>
</evidence>
<gene>
    <name evidence="1" type="ORF">WI372_04565</name>
</gene>
<protein>
    <submittedName>
        <fullName evidence="1">Carboxypeptidase regulatory-like domain-containing protein</fullName>
    </submittedName>
</protein>
<dbReference type="SUPFAM" id="SSF56935">
    <property type="entry name" value="Porins"/>
    <property type="match status" value="1"/>
</dbReference>
<proteinExistence type="predicted"/>
<dbReference type="Proteomes" id="UP001484239">
    <property type="component" value="Unassembled WGS sequence"/>
</dbReference>
<dbReference type="Pfam" id="PF13620">
    <property type="entry name" value="CarboxypepD_reg"/>
    <property type="match status" value="1"/>
</dbReference>
<sequence>MAGGGVVPLIPCAAQNLPADRPRLRPVQGLPVAAVLCLTFGASLAAPPGVSAQTIAGVVLEREGEREIDGALVTLLTLSGDSVESALTDAWGSFEVSAAEAGEYLLAASAWGFETTIASSVFTLDRDGRMEVEFRIPRAPIEIEGINVLADPAVVREHKLVKNGFVERARLGFGRFLGPVDIEESAAYSTTDLLTRSGRVDAISRFGGDRILMRGARGPCVPHVYVDGIRVSVGEFSLDSFVPLSRLQGVEVYRSPVEAPPQYAVGLLYCGVVVLWTKAP</sequence>
<name>A0ABU9E9G3_9BACT</name>